<keyword evidence="2" id="KW-1185">Reference proteome</keyword>
<reference evidence="1" key="1">
    <citation type="submission" date="2020-06" db="EMBL/GenBank/DDBJ databases">
        <title>Legume-microbial interactions unlock mineral nutrients during tropical forest succession.</title>
        <authorList>
            <person name="Epihov D.Z."/>
        </authorList>
    </citation>
    <scope>NUCLEOTIDE SEQUENCE [LARGE SCALE GENOMIC DNA]</scope>
    <source>
        <strain evidence="1">Pan2503</strain>
    </source>
</reference>
<dbReference type="AlphaFoldDB" id="A0A7V8NSR7"/>
<proteinExistence type="predicted"/>
<name>A0A7V8NSR7_9BACT</name>
<protein>
    <submittedName>
        <fullName evidence="1">Uncharacterized protein</fullName>
    </submittedName>
</protein>
<organism evidence="1 2">
    <name type="scientific">Candidatus Acidiferrum panamense</name>
    <dbReference type="NCBI Taxonomy" id="2741543"/>
    <lineage>
        <taxon>Bacteria</taxon>
        <taxon>Pseudomonadati</taxon>
        <taxon>Acidobacteriota</taxon>
        <taxon>Terriglobia</taxon>
        <taxon>Candidatus Acidiferrales</taxon>
        <taxon>Candidatus Acidiferrum</taxon>
    </lineage>
</organism>
<comment type="caution">
    <text evidence="1">The sequence shown here is derived from an EMBL/GenBank/DDBJ whole genome shotgun (WGS) entry which is preliminary data.</text>
</comment>
<evidence type="ECO:0000313" key="1">
    <source>
        <dbReference type="EMBL" id="MBA0086797.1"/>
    </source>
</evidence>
<gene>
    <name evidence="1" type="ORF">HRJ53_17590</name>
</gene>
<dbReference type="Proteomes" id="UP000567293">
    <property type="component" value="Unassembled WGS sequence"/>
</dbReference>
<evidence type="ECO:0000313" key="2">
    <source>
        <dbReference type="Proteomes" id="UP000567293"/>
    </source>
</evidence>
<sequence>MPTATIKINPSGAIPPPGSIDQDTVAYFGSITFSAATDTYATGGLLALTGFGLINLGPYSDRTPITFWIESLNGSGIWYAWNIATSKLKLLTAAGTGTAGVTEITNGTALNAVTPNVFTDTVAYEVRFPRK</sequence>
<accession>A0A7V8NSR7</accession>
<dbReference type="EMBL" id="JACDQQ010001682">
    <property type="protein sequence ID" value="MBA0086797.1"/>
    <property type="molecule type" value="Genomic_DNA"/>
</dbReference>